<keyword evidence="5 6" id="KW-0676">Redox-active center</keyword>
<dbReference type="PANTHER" id="PTHR33930:SF7">
    <property type="entry name" value="ALKYL HYDROPEROXIDE REDUCTASE AHPD"/>
    <property type="match status" value="1"/>
</dbReference>
<dbReference type="InterPro" id="IPR004674">
    <property type="entry name" value="AhpD"/>
</dbReference>
<organism evidence="8 9">
    <name type="scientific">Arachidicoccus rhizosphaerae</name>
    <dbReference type="NCBI Taxonomy" id="551991"/>
    <lineage>
        <taxon>Bacteria</taxon>
        <taxon>Pseudomonadati</taxon>
        <taxon>Bacteroidota</taxon>
        <taxon>Chitinophagia</taxon>
        <taxon>Chitinophagales</taxon>
        <taxon>Chitinophagaceae</taxon>
        <taxon>Arachidicoccus</taxon>
    </lineage>
</organism>
<dbReference type="InterPro" id="IPR004675">
    <property type="entry name" value="AhpD_core"/>
</dbReference>
<feature type="disulfide bond" evidence="6">
    <location>
        <begin position="159"/>
        <end position="162"/>
    </location>
</feature>
<evidence type="ECO:0000313" key="9">
    <source>
        <dbReference type="Proteomes" id="UP000199041"/>
    </source>
</evidence>
<feature type="domain" description="Carboxymuconolactone decarboxylase-like" evidence="7">
    <location>
        <begin position="145"/>
        <end position="189"/>
    </location>
</feature>
<dbReference type="HAMAP" id="MF_01676">
    <property type="entry name" value="AhpD"/>
    <property type="match status" value="1"/>
</dbReference>
<evidence type="ECO:0000259" key="7">
    <source>
        <dbReference type="Pfam" id="PF02627"/>
    </source>
</evidence>
<evidence type="ECO:0000256" key="2">
    <source>
        <dbReference type="ARBA" id="ARBA00022862"/>
    </source>
</evidence>
<feature type="active site" description="Proton donor" evidence="6">
    <location>
        <position position="159"/>
    </location>
</feature>
<evidence type="ECO:0000256" key="5">
    <source>
        <dbReference type="ARBA" id="ARBA00023284"/>
    </source>
</evidence>
<dbReference type="RefSeq" id="WP_091394862.1">
    <property type="nucleotide sequence ID" value="NZ_FNQY01000005.1"/>
</dbReference>
<comment type="function">
    <text evidence="6">Antioxidant protein with alkyl hydroperoxidase activity. Required for the reduction of the AhpC active site cysteine residues and for the regeneration of the AhpC enzyme activity.</text>
</comment>
<dbReference type="OrthoDB" id="9801997at2"/>
<dbReference type="EC" id="1.11.1.28" evidence="6"/>
<dbReference type="InterPro" id="IPR003779">
    <property type="entry name" value="CMD-like"/>
</dbReference>
<accession>A0A1H3X982</accession>
<keyword evidence="4 6" id="KW-1015">Disulfide bond</keyword>
<comment type="similarity">
    <text evidence="6">Belongs to the AhpD family.</text>
</comment>
<dbReference type="Gene3D" id="1.20.1290.10">
    <property type="entry name" value="AhpD-like"/>
    <property type="match status" value="1"/>
</dbReference>
<dbReference type="GO" id="GO:0051920">
    <property type="term" value="F:peroxiredoxin activity"/>
    <property type="evidence" value="ECO:0007669"/>
    <property type="project" value="InterPro"/>
</dbReference>
<dbReference type="GO" id="GO:0006979">
    <property type="term" value="P:response to oxidative stress"/>
    <property type="evidence" value="ECO:0007669"/>
    <property type="project" value="InterPro"/>
</dbReference>
<gene>
    <name evidence="6" type="primary">ahpD</name>
    <name evidence="8" type="ORF">SAMN05192529_10530</name>
</gene>
<dbReference type="GO" id="GO:0032843">
    <property type="term" value="F:hydroperoxide reductase activity"/>
    <property type="evidence" value="ECO:0007669"/>
    <property type="project" value="InterPro"/>
</dbReference>
<sequence>MSVIAIENETYNNLLNFLQVEEYTPSAEAELLLDTNARYIKDLKINVSNALKNAQNLSQKEAYLIAYSVAVNEKFIPLKKAFKAAAAEAGASKEELAEIVALTSLMNVNNIFYRFRHFAGKDVYNNQPAGIKMSIMMNPVIGKEAFELVSLVVSAVNGCELCVNAHESKLVAEGTPEIKIFEAVKLGAIIKSLITVLAD</sequence>
<comment type="catalytic activity">
    <reaction evidence="6">
        <text>N(6)-[(R)-dihydrolipoyl]-L-lysyl-[lipoyl-carrier protein] + a hydroperoxide = N(6)-[(R)-lipoyl]-L-lysyl-[lipoyl-carrier protein] + an alcohol + H2O</text>
        <dbReference type="Rhea" id="RHEA:62636"/>
        <dbReference type="Rhea" id="RHEA-COMP:10502"/>
        <dbReference type="Rhea" id="RHEA-COMP:16355"/>
        <dbReference type="ChEBI" id="CHEBI:15377"/>
        <dbReference type="ChEBI" id="CHEBI:30879"/>
        <dbReference type="ChEBI" id="CHEBI:35924"/>
        <dbReference type="ChEBI" id="CHEBI:83099"/>
        <dbReference type="ChEBI" id="CHEBI:83100"/>
        <dbReference type="EC" id="1.11.1.28"/>
    </reaction>
</comment>
<evidence type="ECO:0000256" key="1">
    <source>
        <dbReference type="ARBA" id="ARBA00022559"/>
    </source>
</evidence>
<protein>
    <recommendedName>
        <fullName evidence="6">Alkyl hydroperoxide reductase AhpD</fullName>
        <ecNumber evidence="6">1.11.1.28</ecNumber>
    </recommendedName>
    <alternativeName>
        <fullName evidence="6">Alkylhydroperoxidase AhpD</fullName>
    </alternativeName>
</protein>
<dbReference type="GO" id="GO:0015036">
    <property type="term" value="F:disulfide oxidoreductase activity"/>
    <property type="evidence" value="ECO:0007669"/>
    <property type="project" value="TreeGrafter"/>
</dbReference>
<keyword evidence="2 6" id="KW-0049">Antioxidant</keyword>
<dbReference type="PANTHER" id="PTHR33930">
    <property type="entry name" value="ALKYL HYDROPEROXIDE REDUCTASE AHPD"/>
    <property type="match status" value="1"/>
</dbReference>
<proteinExistence type="inferred from homology"/>
<dbReference type="InterPro" id="IPR029032">
    <property type="entry name" value="AhpD-like"/>
</dbReference>
<dbReference type="AlphaFoldDB" id="A0A1H3X982"/>
<feature type="active site" description="Cysteine sulfenic acid (-SOH) intermediate" evidence="6">
    <location>
        <position position="162"/>
    </location>
</feature>
<feature type="disulfide bond" description="Interchain (with AhpC); in linked form" evidence="6">
    <location>
        <position position="162"/>
    </location>
</feature>
<keyword evidence="9" id="KW-1185">Reference proteome</keyword>
<dbReference type="SUPFAM" id="SSF69118">
    <property type="entry name" value="AhpD-like"/>
    <property type="match status" value="1"/>
</dbReference>
<keyword evidence="3 6" id="KW-0560">Oxidoreductase</keyword>
<reference evidence="8 9" key="1">
    <citation type="submission" date="2016-10" db="EMBL/GenBank/DDBJ databases">
        <authorList>
            <person name="de Groot N.N."/>
        </authorList>
    </citation>
    <scope>NUCLEOTIDE SEQUENCE [LARGE SCALE GENOMIC DNA]</scope>
    <source>
        <strain evidence="8 9">Vu-144</strain>
    </source>
</reference>
<evidence type="ECO:0000256" key="3">
    <source>
        <dbReference type="ARBA" id="ARBA00023002"/>
    </source>
</evidence>
<dbReference type="STRING" id="551991.SAMN05192529_10530"/>
<evidence type="ECO:0000313" key="8">
    <source>
        <dbReference type="EMBL" id="SDZ95833.1"/>
    </source>
</evidence>
<name>A0A1H3X982_9BACT</name>
<keyword evidence="1 6" id="KW-0575">Peroxidase</keyword>
<dbReference type="Pfam" id="PF02627">
    <property type="entry name" value="CMD"/>
    <property type="match status" value="1"/>
</dbReference>
<evidence type="ECO:0000256" key="6">
    <source>
        <dbReference type="HAMAP-Rule" id="MF_01676"/>
    </source>
</evidence>
<dbReference type="NCBIfam" id="TIGR00778">
    <property type="entry name" value="ahpD_dom"/>
    <property type="match status" value="1"/>
</dbReference>
<dbReference type="GO" id="GO:0045454">
    <property type="term" value="P:cell redox homeostasis"/>
    <property type="evidence" value="ECO:0007669"/>
    <property type="project" value="TreeGrafter"/>
</dbReference>
<evidence type="ECO:0000256" key="4">
    <source>
        <dbReference type="ARBA" id="ARBA00023157"/>
    </source>
</evidence>
<dbReference type="EMBL" id="FNQY01000005">
    <property type="protein sequence ID" value="SDZ95833.1"/>
    <property type="molecule type" value="Genomic_DNA"/>
</dbReference>
<dbReference type="Proteomes" id="UP000199041">
    <property type="component" value="Unassembled WGS sequence"/>
</dbReference>